<keyword evidence="3 6" id="KW-0812">Transmembrane</keyword>
<evidence type="ECO:0000256" key="5">
    <source>
        <dbReference type="ARBA" id="ARBA00023136"/>
    </source>
</evidence>
<feature type="transmembrane region" description="Helical" evidence="6">
    <location>
        <begin position="302"/>
        <end position="331"/>
    </location>
</feature>
<dbReference type="Pfam" id="PF01594">
    <property type="entry name" value="AI-2E_transport"/>
    <property type="match status" value="1"/>
</dbReference>
<protein>
    <recommendedName>
        <fullName evidence="9">Permease</fullName>
    </recommendedName>
</protein>
<accession>A0A0C1IZ25</accession>
<keyword evidence="4 6" id="KW-1133">Transmembrane helix</keyword>
<evidence type="ECO:0000256" key="3">
    <source>
        <dbReference type="ARBA" id="ARBA00022692"/>
    </source>
</evidence>
<evidence type="ECO:0000256" key="4">
    <source>
        <dbReference type="ARBA" id="ARBA00022989"/>
    </source>
</evidence>
<comment type="caution">
    <text evidence="7">The sequence shown here is derived from an EMBL/GenBank/DDBJ whole genome shotgun (WGS) entry which is preliminary data.</text>
</comment>
<gene>
    <name evidence="7" type="ORF">OI18_05680</name>
</gene>
<evidence type="ECO:0000313" key="8">
    <source>
        <dbReference type="Proteomes" id="UP000031408"/>
    </source>
</evidence>
<feature type="transmembrane region" description="Helical" evidence="6">
    <location>
        <begin position="32"/>
        <end position="48"/>
    </location>
</feature>
<dbReference type="Proteomes" id="UP000031408">
    <property type="component" value="Unassembled WGS sequence"/>
</dbReference>
<comment type="similarity">
    <text evidence="2">Belongs to the autoinducer-2 exporter (AI-2E) (TC 2.A.86) family.</text>
</comment>
<feature type="transmembrane region" description="Helical" evidence="6">
    <location>
        <begin position="271"/>
        <end position="290"/>
    </location>
</feature>
<dbReference type="InterPro" id="IPR002549">
    <property type="entry name" value="AI-2E-like"/>
</dbReference>
<evidence type="ECO:0008006" key="9">
    <source>
        <dbReference type="Google" id="ProtNLM"/>
    </source>
</evidence>
<dbReference type="GO" id="GO:0016020">
    <property type="term" value="C:membrane"/>
    <property type="evidence" value="ECO:0007669"/>
    <property type="project" value="UniProtKB-SubCell"/>
</dbReference>
<evidence type="ECO:0000313" key="7">
    <source>
        <dbReference type="EMBL" id="KIC95749.1"/>
    </source>
</evidence>
<reference evidence="7 8" key="1">
    <citation type="submission" date="2014-11" db="EMBL/GenBank/DDBJ databases">
        <title>Genome sequence of Flavihumibacter solisilvae 3-3.</title>
        <authorList>
            <person name="Zhou G."/>
            <person name="Li M."/>
            <person name="Wang G."/>
        </authorList>
    </citation>
    <scope>NUCLEOTIDE SEQUENCE [LARGE SCALE GENOMIC DNA]</scope>
    <source>
        <strain evidence="7 8">3-3</strain>
    </source>
</reference>
<organism evidence="7 8">
    <name type="scientific">Flavihumibacter solisilvae</name>
    <dbReference type="NCBI Taxonomy" id="1349421"/>
    <lineage>
        <taxon>Bacteria</taxon>
        <taxon>Pseudomonadati</taxon>
        <taxon>Bacteroidota</taxon>
        <taxon>Chitinophagia</taxon>
        <taxon>Chitinophagales</taxon>
        <taxon>Chitinophagaceae</taxon>
        <taxon>Flavihumibacter</taxon>
    </lineage>
</organism>
<sequence length="345" mass="36742">MSRLAIQVALQLLVLFLLVRFCYHVIAPFVNIIVWAAILAVTIHPLYIRLKKAIGGRSSLSAVLITIAMLLILIGPAIWFISTSAGEVKEVVVKLRTNNLQVPPPTAKVKEWPLIGNRAYSLWNEASAGVDTMIRHYPAQTKRVATKVIGMITSTGKGLLLIAAAIIVSGVMLVYADQAGTFSRSLVNKLTSNANIDLTSIAVVTIRNVVKGILGVAVVQTILAAAGMIVAGIPYAGIWALLCLVLAIIQVGTLPVAIGVIIYAWGALPTLTASLITVWMLVVGILDNILKPIVMGKGAPVPMLVIFLGAIGGFMYSGFIGLFTGAVILSLGYRLFDIWLKGPEI</sequence>
<feature type="transmembrane region" description="Helical" evidence="6">
    <location>
        <begin position="60"/>
        <end position="81"/>
    </location>
</feature>
<keyword evidence="8" id="KW-1185">Reference proteome</keyword>
<dbReference type="STRING" id="1349421.OI18_05680"/>
<feature type="transmembrane region" description="Helical" evidence="6">
    <location>
        <begin position="213"/>
        <end position="233"/>
    </location>
</feature>
<dbReference type="AlphaFoldDB" id="A0A0C1IZ25"/>
<proteinExistence type="inferred from homology"/>
<name>A0A0C1IZ25_9BACT</name>
<evidence type="ECO:0000256" key="1">
    <source>
        <dbReference type="ARBA" id="ARBA00004141"/>
    </source>
</evidence>
<feature type="transmembrane region" description="Helical" evidence="6">
    <location>
        <begin position="239"/>
        <end position="264"/>
    </location>
</feature>
<evidence type="ECO:0000256" key="2">
    <source>
        <dbReference type="ARBA" id="ARBA00009773"/>
    </source>
</evidence>
<keyword evidence="5 6" id="KW-0472">Membrane</keyword>
<feature type="transmembrane region" description="Helical" evidence="6">
    <location>
        <begin position="158"/>
        <end position="176"/>
    </location>
</feature>
<dbReference type="EMBL" id="JSVC01000005">
    <property type="protein sequence ID" value="KIC95749.1"/>
    <property type="molecule type" value="Genomic_DNA"/>
</dbReference>
<evidence type="ECO:0000256" key="6">
    <source>
        <dbReference type="SAM" id="Phobius"/>
    </source>
</evidence>
<comment type="subcellular location">
    <subcellularLocation>
        <location evidence="1">Membrane</location>
        <topology evidence="1">Multi-pass membrane protein</topology>
    </subcellularLocation>
</comment>